<accession>A0ABV7P6F9</accession>
<protein>
    <recommendedName>
        <fullName evidence="3">HK97 gp10 family phage protein</fullName>
    </recommendedName>
</protein>
<comment type="caution">
    <text evidence="1">The sequence shown here is derived from an EMBL/GenBank/DDBJ whole genome shotgun (WGS) entry which is preliminary data.</text>
</comment>
<dbReference type="Proteomes" id="UP001595645">
    <property type="component" value="Unassembled WGS sequence"/>
</dbReference>
<gene>
    <name evidence="1" type="ORF">ACFOSH_31555</name>
</gene>
<reference evidence="2" key="1">
    <citation type="journal article" date="2019" name="Int. J. Syst. Evol. Microbiol.">
        <title>The Global Catalogue of Microorganisms (GCM) 10K type strain sequencing project: providing services to taxonomists for standard genome sequencing and annotation.</title>
        <authorList>
            <consortium name="The Broad Institute Genomics Platform"/>
            <consortium name="The Broad Institute Genome Sequencing Center for Infectious Disease"/>
            <person name="Wu L."/>
            <person name="Ma J."/>
        </authorList>
    </citation>
    <scope>NUCLEOTIDE SEQUENCE [LARGE SCALE GENOMIC DNA]</scope>
    <source>
        <strain evidence="2">CGMCC 4.7676</strain>
    </source>
</reference>
<evidence type="ECO:0000313" key="1">
    <source>
        <dbReference type="EMBL" id="MFC3453996.1"/>
    </source>
</evidence>
<organism evidence="1 2">
    <name type="scientific">Amycolatopsis speibonae</name>
    <dbReference type="NCBI Taxonomy" id="1450224"/>
    <lineage>
        <taxon>Bacteria</taxon>
        <taxon>Bacillati</taxon>
        <taxon>Actinomycetota</taxon>
        <taxon>Actinomycetes</taxon>
        <taxon>Pseudonocardiales</taxon>
        <taxon>Pseudonocardiaceae</taxon>
        <taxon>Amycolatopsis</taxon>
    </lineage>
</organism>
<dbReference type="RefSeq" id="WP_378243116.1">
    <property type="nucleotide sequence ID" value="NZ_JBHRWK010000059.1"/>
</dbReference>
<evidence type="ECO:0000313" key="2">
    <source>
        <dbReference type="Proteomes" id="UP001595645"/>
    </source>
</evidence>
<name>A0ABV7P6F9_9PSEU</name>
<keyword evidence="2" id="KW-1185">Reference proteome</keyword>
<evidence type="ECO:0008006" key="3">
    <source>
        <dbReference type="Google" id="ProtNLM"/>
    </source>
</evidence>
<dbReference type="EMBL" id="JBHRWK010000059">
    <property type="protein sequence ID" value="MFC3453996.1"/>
    <property type="molecule type" value="Genomic_DNA"/>
</dbReference>
<proteinExistence type="predicted"/>
<sequence>MRISLSVEGVDQYRDLAKRLKANGPKGKQLRKRLRGKIADAGRPVVDEVRTAVRGLTVTSHGGGAAQRRNFNVSRASTERAKRSAARRSAGLRDSIAAATRLQITAKGVRIVINSARLPPDQKNLPRHLDSAKGWRHPVFGDTSHWVSQKGGPYFGRTIMRRAPKFRQAVLEAMDETAREIEG</sequence>